<dbReference type="InterPro" id="IPR050709">
    <property type="entry name" value="Biotin_Carboxyl_Carrier/Decarb"/>
</dbReference>
<evidence type="ECO:0000313" key="5">
    <source>
        <dbReference type="Proteomes" id="UP000245667"/>
    </source>
</evidence>
<feature type="domain" description="Lipoyl-binding" evidence="2">
    <location>
        <begin position="83"/>
        <end position="161"/>
    </location>
</feature>
<dbReference type="Proteomes" id="UP000245667">
    <property type="component" value="Unassembled WGS sequence"/>
</dbReference>
<organism evidence="4 5">
    <name type="scientific">Maribacter polysiphoniae</name>
    <dbReference type="NCBI Taxonomy" id="429344"/>
    <lineage>
        <taxon>Bacteria</taxon>
        <taxon>Pseudomonadati</taxon>
        <taxon>Bacteroidota</taxon>
        <taxon>Flavobacteriia</taxon>
        <taxon>Flavobacteriales</taxon>
        <taxon>Flavobacteriaceae</taxon>
        <taxon>Maribacter</taxon>
    </lineage>
</organism>
<dbReference type="AlphaFoldDB" id="A0A316DV46"/>
<keyword evidence="6" id="KW-1185">Reference proteome</keyword>
<reference evidence="4 5" key="1">
    <citation type="submission" date="2018-05" db="EMBL/GenBank/DDBJ databases">
        <title>Genomic Encyclopedia of Archaeal and Bacterial Type Strains, Phase II (KMG-II): from individual species to whole genera.</title>
        <authorList>
            <person name="Goeker M."/>
        </authorList>
    </citation>
    <scope>NUCLEOTIDE SEQUENCE [LARGE SCALE GENOMIC DNA]</scope>
    <source>
        <strain evidence="4 5">DSM 23514</strain>
    </source>
</reference>
<dbReference type="InterPro" id="IPR000089">
    <property type="entry name" value="Biotin_lipoyl"/>
</dbReference>
<dbReference type="Pfam" id="PF00364">
    <property type="entry name" value="Biotin_lipoyl"/>
    <property type="match status" value="1"/>
</dbReference>
<dbReference type="InterPro" id="IPR011053">
    <property type="entry name" value="Single_hybrid_motif"/>
</dbReference>
<dbReference type="RefSeq" id="WP_109653211.1">
    <property type="nucleotide sequence ID" value="NZ_CAJQNU010000004.1"/>
</dbReference>
<dbReference type="FunFam" id="2.40.50.100:FF:000003">
    <property type="entry name" value="Acetyl-CoA carboxylase biotin carboxyl carrier protein"/>
    <property type="match status" value="1"/>
</dbReference>
<dbReference type="PANTHER" id="PTHR45266:SF3">
    <property type="entry name" value="OXALOACETATE DECARBOXYLASE ALPHA CHAIN"/>
    <property type="match status" value="1"/>
</dbReference>
<dbReference type="EMBL" id="JACWLN010000013">
    <property type="protein sequence ID" value="MBD1262740.1"/>
    <property type="molecule type" value="Genomic_DNA"/>
</dbReference>
<protein>
    <submittedName>
        <fullName evidence="3">Acetyl-CoA carboxylase biotin carboxyl carrier protein subunit</fullName>
    </submittedName>
    <submittedName>
        <fullName evidence="4">Biotin-dependent enzyme</fullName>
    </submittedName>
</protein>
<keyword evidence="1" id="KW-0092">Biotin</keyword>
<dbReference type="EMBL" id="QGGQ01000009">
    <property type="protein sequence ID" value="PWK21971.1"/>
    <property type="molecule type" value="Genomic_DNA"/>
</dbReference>
<dbReference type="SUPFAM" id="SSF51230">
    <property type="entry name" value="Single hybrid motif"/>
    <property type="match status" value="1"/>
</dbReference>
<sequence length="161" mass="17931">MNKKFKVNVNHDLSFNITDQDIASLDALPTSKTAYHILQENKPFLAEILASDFNKKKYTVKVNTSTYETVISDDLDLLIKEMGFSLGSTKNIDVIYAPMPGLILEINVAIGQTVKEEEPLLILEAMKMENVIASPRTGTIKSISVNKGEAVVKKQLLIEFE</sequence>
<reference evidence="3 6" key="2">
    <citation type="submission" date="2020-07" db="EMBL/GenBank/DDBJ databases">
        <title>The draft genome sequence of Maribacter polysiphoniae KCTC 22021.</title>
        <authorList>
            <person name="Mu L."/>
        </authorList>
    </citation>
    <scope>NUCLEOTIDE SEQUENCE [LARGE SCALE GENOMIC DNA]</scope>
    <source>
        <strain evidence="3 6">KCTC 22021</strain>
    </source>
</reference>
<dbReference type="PANTHER" id="PTHR45266">
    <property type="entry name" value="OXALOACETATE DECARBOXYLASE ALPHA CHAIN"/>
    <property type="match status" value="1"/>
</dbReference>
<proteinExistence type="predicted"/>
<dbReference type="PROSITE" id="PS50968">
    <property type="entry name" value="BIOTINYL_LIPOYL"/>
    <property type="match status" value="1"/>
</dbReference>
<evidence type="ECO:0000313" key="4">
    <source>
        <dbReference type="EMBL" id="PWK21971.1"/>
    </source>
</evidence>
<dbReference type="Proteomes" id="UP000651837">
    <property type="component" value="Unassembled WGS sequence"/>
</dbReference>
<evidence type="ECO:0000259" key="2">
    <source>
        <dbReference type="PROSITE" id="PS50968"/>
    </source>
</evidence>
<accession>A0A316DV46</accession>
<name>A0A316DV46_9FLAO</name>
<evidence type="ECO:0000313" key="6">
    <source>
        <dbReference type="Proteomes" id="UP000651837"/>
    </source>
</evidence>
<dbReference type="Gene3D" id="2.40.50.100">
    <property type="match status" value="1"/>
</dbReference>
<evidence type="ECO:0000256" key="1">
    <source>
        <dbReference type="ARBA" id="ARBA00023267"/>
    </source>
</evidence>
<dbReference type="OrthoDB" id="9812676at2"/>
<gene>
    <name evidence="3" type="ORF">HZY62_19240</name>
    <name evidence="4" type="ORF">LX92_03323</name>
</gene>
<evidence type="ECO:0000313" key="3">
    <source>
        <dbReference type="EMBL" id="MBD1262740.1"/>
    </source>
</evidence>
<comment type="caution">
    <text evidence="4">The sequence shown here is derived from an EMBL/GenBank/DDBJ whole genome shotgun (WGS) entry which is preliminary data.</text>
</comment>
<dbReference type="CDD" id="cd06850">
    <property type="entry name" value="biotinyl_domain"/>
    <property type="match status" value="1"/>
</dbReference>